<proteinExistence type="predicted"/>
<keyword evidence="3" id="KW-1185">Reference proteome</keyword>
<organism evidence="2 3">
    <name type="scientific">Cylindrobasidium torrendii FP15055 ss-10</name>
    <dbReference type="NCBI Taxonomy" id="1314674"/>
    <lineage>
        <taxon>Eukaryota</taxon>
        <taxon>Fungi</taxon>
        <taxon>Dikarya</taxon>
        <taxon>Basidiomycota</taxon>
        <taxon>Agaricomycotina</taxon>
        <taxon>Agaricomycetes</taxon>
        <taxon>Agaricomycetidae</taxon>
        <taxon>Agaricales</taxon>
        <taxon>Marasmiineae</taxon>
        <taxon>Physalacriaceae</taxon>
        <taxon>Cylindrobasidium</taxon>
    </lineage>
</organism>
<reference evidence="2 3" key="1">
    <citation type="journal article" date="2015" name="Fungal Genet. Biol.">
        <title>Evolution of novel wood decay mechanisms in Agaricales revealed by the genome sequences of Fistulina hepatica and Cylindrobasidium torrendii.</title>
        <authorList>
            <person name="Floudas D."/>
            <person name="Held B.W."/>
            <person name="Riley R."/>
            <person name="Nagy L.G."/>
            <person name="Koehler G."/>
            <person name="Ransdell A.S."/>
            <person name="Younus H."/>
            <person name="Chow J."/>
            <person name="Chiniquy J."/>
            <person name="Lipzen A."/>
            <person name="Tritt A."/>
            <person name="Sun H."/>
            <person name="Haridas S."/>
            <person name="LaButti K."/>
            <person name="Ohm R.A."/>
            <person name="Kues U."/>
            <person name="Blanchette R.A."/>
            <person name="Grigoriev I.V."/>
            <person name="Minto R.E."/>
            <person name="Hibbett D.S."/>
        </authorList>
    </citation>
    <scope>NUCLEOTIDE SEQUENCE [LARGE SCALE GENOMIC DNA]</scope>
    <source>
        <strain evidence="2 3">FP15055 ss-10</strain>
    </source>
</reference>
<keyword evidence="1" id="KW-0732">Signal</keyword>
<accession>A0A0D7BVB8</accession>
<dbReference type="InterPro" id="IPR029044">
    <property type="entry name" value="Nucleotide-diphossugar_trans"/>
</dbReference>
<feature type="signal peptide" evidence="1">
    <location>
        <begin position="1"/>
        <end position="19"/>
    </location>
</feature>
<dbReference type="EMBL" id="KN880435">
    <property type="protein sequence ID" value="KIY73571.1"/>
    <property type="molecule type" value="Genomic_DNA"/>
</dbReference>
<evidence type="ECO:0008006" key="4">
    <source>
        <dbReference type="Google" id="ProtNLM"/>
    </source>
</evidence>
<sequence>MEPLPRWAILLCLIVVCLGTLPLSRSFISPRDEIIDTPLESTTALGLEKHTFPATYRAHPTWPRGTSHNMTRLRPMGDNRRSTTPEITAIVLNWSRFQNVVQIATNLCSPVLESTIDTVLVWNNNPNPVDEQALPECGGRLYVYNSPRNMYFEARFIACMQATTEWCFVQDDDYLILPEVILAMADRINMDVYDGRIFLLPPHEVLSSKMRSIYSHNGAHTSFAWLGHGAMISPLAATDFLTLMRWLKTTEEERQMADNYFSILRNNISTVWFDQGIELGGGQAFTVGNEGELRNRHHIMRACELLDQFLALAAERRAEIQHKGEQLGTGGWDDIPFVLWDRDPSQINMLPMHTACRGPAPCILQSNIAMLPPTHRPLDGYTGPAMSMLDNEDAFMRTLSEDVKSNWLEHPISKAVDGLAFSYFQSLYTARMGDWISLSMVNMKIFYPSTQLALLVDAGTAKILQECTVYLGSSQVPVPATFECTGTLISEPELHECSMTISRKETKAVAVRIQAKDRVYSARWRVHEIWLRTEGSSLLAM</sequence>
<evidence type="ECO:0000256" key="1">
    <source>
        <dbReference type="SAM" id="SignalP"/>
    </source>
</evidence>
<dbReference type="AlphaFoldDB" id="A0A0D7BVB8"/>
<gene>
    <name evidence="2" type="ORF">CYLTODRAFT_416949</name>
</gene>
<dbReference type="Proteomes" id="UP000054007">
    <property type="component" value="Unassembled WGS sequence"/>
</dbReference>
<name>A0A0D7BVB8_9AGAR</name>
<feature type="chain" id="PRO_5002317451" description="Glycosyltransferase family 2 protein" evidence="1">
    <location>
        <begin position="20"/>
        <end position="541"/>
    </location>
</feature>
<dbReference type="Gene3D" id="3.90.550.10">
    <property type="entry name" value="Spore Coat Polysaccharide Biosynthesis Protein SpsA, Chain A"/>
    <property type="match status" value="1"/>
</dbReference>
<dbReference type="OrthoDB" id="1684102at2759"/>
<dbReference type="SUPFAM" id="SSF53448">
    <property type="entry name" value="Nucleotide-diphospho-sugar transferases"/>
    <property type="match status" value="1"/>
</dbReference>
<dbReference type="STRING" id="1314674.A0A0D7BVB8"/>
<evidence type="ECO:0000313" key="3">
    <source>
        <dbReference type="Proteomes" id="UP000054007"/>
    </source>
</evidence>
<evidence type="ECO:0000313" key="2">
    <source>
        <dbReference type="EMBL" id="KIY73571.1"/>
    </source>
</evidence>
<protein>
    <recommendedName>
        <fullName evidence="4">Glycosyltransferase family 2 protein</fullName>
    </recommendedName>
</protein>